<evidence type="ECO:0000313" key="2">
    <source>
        <dbReference type="Proteomes" id="UP000805704"/>
    </source>
</evidence>
<organism evidence="1 2">
    <name type="scientific">Nibea albiflora</name>
    <name type="common">Yellow drum</name>
    <name type="synonym">Corvina albiflora</name>
    <dbReference type="NCBI Taxonomy" id="240163"/>
    <lineage>
        <taxon>Eukaryota</taxon>
        <taxon>Metazoa</taxon>
        <taxon>Chordata</taxon>
        <taxon>Craniata</taxon>
        <taxon>Vertebrata</taxon>
        <taxon>Euteleostomi</taxon>
        <taxon>Actinopterygii</taxon>
        <taxon>Neopterygii</taxon>
        <taxon>Teleostei</taxon>
        <taxon>Neoteleostei</taxon>
        <taxon>Acanthomorphata</taxon>
        <taxon>Eupercaria</taxon>
        <taxon>Sciaenidae</taxon>
        <taxon>Nibea</taxon>
    </lineage>
</organism>
<accession>A0ACB7F0E2</accession>
<evidence type="ECO:0000313" key="1">
    <source>
        <dbReference type="EMBL" id="KAG8007972.1"/>
    </source>
</evidence>
<protein>
    <submittedName>
        <fullName evidence="1">Phosphatidylinositol 3</fullName>
    </submittedName>
</protein>
<dbReference type="Proteomes" id="UP000805704">
    <property type="component" value="Chromosome 19"/>
</dbReference>
<reference evidence="1" key="1">
    <citation type="submission" date="2020-04" db="EMBL/GenBank/DDBJ databases">
        <title>A chromosome-scale assembly and high-density genetic map of the yellow drum (Nibea albiflora) genome.</title>
        <authorList>
            <person name="Xu D."/>
            <person name="Zhang W."/>
            <person name="Chen R."/>
            <person name="Tan P."/>
            <person name="Wang L."/>
            <person name="Song H."/>
            <person name="Tian L."/>
            <person name="Zhu Q."/>
            <person name="Wang B."/>
        </authorList>
    </citation>
    <scope>NUCLEOTIDE SEQUENCE</scope>
    <source>
        <strain evidence="1">ZJHYS-2018</strain>
    </source>
</reference>
<sequence length="429" mass="49506">NIAKMEDAKVEIDDGKDESVLPDTMYHNIRKKITPFVMSFGFRIFGVVLIFVDFVLVIVDLALPAKSRGVGDALEAVSLTISFFFLIDVLLRVYVEGFKVYFSSKLNIVDACVVVITLVVTMIYTFTDLSGANLIPRVVSFLRFLRIIILVRVFRLAAQKKELEKVTRRMVSENKRRYQKDGFDLDLTYVTDRVIAMSFPSSGKQSFYRNPIKEVARFLDTKHEGHYKVYNLCSEKGYDPQFFHYRVERVFIDDHNVPSLEDMLKYTASVREWMSADPQNIIAIHCKGGKGRTGTMVCTWFIDSDQFESAQDSLEYFGERRTDKSRSSKFQGVETPSQEKFSAELDTEKEKNKTLQQDLDKILTSHLKISQRYEYILQHEIHNLRAEQEALRQKMAEEIAVLQQNAFEKEKIYGSSAQCSDLTQPEALR</sequence>
<proteinExistence type="predicted"/>
<comment type="caution">
    <text evidence="1">The sequence shown here is derived from an EMBL/GenBank/DDBJ whole genome shotgun (WGS) entry which is preliminary data.</text>
</comment>
<keyword evidence="2" id="KW-1185">Reference proteome</keyword>
<feature type="non-terminal residue" evidence="1">
    <location>
        <position position="1"/>
    </location>
</feature>
<dbReference type="EMBL" id="CM024807">
    <property type="protein sequence ID" value="KAG8007972.1"/>
    <property type="molecule type" value="Genomic_DNA"/>
</dbReference>
<gene>
    <name evidence="1" type="primary">TPTE2</name>
    <name evidence="1" type="ORF">GBF38_003694</name>
</gene>
<name>A0ACB7F0E2_NIBAL</name>